<sequence>MAHLLELTTRDYQAFEWGECEIPNLYILAAERIAMAHAVLHGAPMKAPPELREEALALTRLTESQLPAEPSA</sequence>
<protein>
    <submittedName>
        <fullName evidence="1">Uncharacterized protein</fullName>
    </submittedName>
</protein>
<proteinExistence type="predicted"/>
<dbReference type="AlphaFoldDB" id="A0A1B2EKL4"/>
<evidence type="ECO:0000313" key="1">
    <source>
        <dbReference type="EMBL" id="ANY80535.1"/>
    </source>
</evidence>
<gene>
    <name evidence="1" type="ORF">BB934_21795</name>
</gene>
<dbReference type="EMBL" id="CP016616">
    <property type="protein sequence ID" value="ANY80535.1"/>
    <property type="molecule type" value="Genomic_DNA"/>
</dbReference>
<organism evidence="1">
    <name type="scientific">Microvirga ossetica</name>
    <dbReference type="NCBI Taxonomy" id="1882682"/>
    <lineage>
        <taxon>Bacteria</taxon>
        <taxon>Pseudomonadati</taxon>
        <taxon>Pseudomonadota</taxon>
        <taxon>Alphaproteobacteria</taxon>
        <taxon>Hyphomicrobiales</taxon>
        <taxon>Methylobacteriaceae</taxon>
        <taxon>Microvirga</taxon>
    </lineage>
</organism>
<dbReference type="KEGG" id="moc:BB934_21795"/>
<name>A0A1B2EKL4_9HYPH</name>
<accession>A0A1B2EKL4</accession>
<reference evidence="1" key="1">
    <citation type="submission" date="2016-07" db="EMBL/GenBank/DDBJ databases">
        <title>Microvirga ossetica sp. nov. a new species of rhizobia isolated from root nodules of the legume species Vicia alpestris Steven originated from North Ossetia region in the Caucasus.</title>
        <authorList>
            <person name="Safronova V.I."/>
            <person name="Kuznetsova I.G."/>
            <person name="Sazanova A.L."/>
            <person name="Belimov A."/>
            <person name="Andronov E."/>
            <person name="Osledkin Y.S."/>
            <person name="Onishchuk O.P."/>
            <person name="Kurchak O.N."/>
            <person name="Shaposhnikov A.I."/>
            <person name="Willems A."/>
            <person name="Tikhonovich I.A."/>
        </authorList>
    </citation>
    <scope>NUCLEOTIDE SEQUENCE [LARGE SCALE GENOMIC DNA]</scope>
    <source>
        <strain evidence="1">V5/3M</strain>
    </source>
</reference>